<dbReference type="GO" id="GO:0006412">
    <property type="term" value="P:translation"/>
    <property type="evidence" value="ECO:0007669"/>
    <property type="project" value="InterPro"/>
</dbReference>
<dbReference type="AlphaFoldDB" id="A0A2H0YVT3"/>
<evidence type="ECO:0000256" key="3">
    <source>
        <dbReference type="ARBA" id="ARBA00023274"/>
    </source>
</evidence>
<protein>
    <recommendedName>
        <fullName evidence="4">50S ribosomal protein L20</fullName>
    </recommendedName>
</protein>
<organism evidence="5 6">
    <name type="scientific">Candidatus Kerfeldbacteria bacterium CG08_land_8_20_14_0_20_42_7</name>
    <dbReference type="NCBI Taxonomy" id="2014245"/>
    <lineage>
        <taxon>Bacteria</taxon>
        <taxon>Candidatus Kerfeldiibacteriota</taxon>
    </lineage>
</organism>
<keyword evidence="4" id="KW-0694">RNA-binding</keyword>
<dbReference type="GO" id="GO:0019843">
    <property type="term" value="F:rRNA binding"/>
    <property type="evidence" value="ECO:0007669"/>
    <property type="project" value="UniProtKB-KW"/>
</dbReference>
<keyword evidence="2 4" id="KW-0689">Ribosomal protein</keyword>
<keyword evidence="4" id="KW-0699">rRNA-binding</keyword>
<evidence type="ECO:0000256" key="4">
    <source>
        <dbReference type="RuleBase" id="RU000560"/>
    </source>
</evidence>
<accession>A0A2H0YVT3</accession>
<dbReference type="Gene3D" id="6.10.160.10">
    <property type="match status" value="1"/>
</dbReference>
<dbReference type="GO" id="GO:0003735">
    <property type="term" value="F:structural constituent of ribosome"/>
    <property type="evidence" value="ECO:0007669"/>
    <property type="project" value="InterPro"/>
</dbReference>
<keyword evidence="3 4" id="KW-0687">Ribonucleoprotein</keyword>
<dbReference type="CDD" id="cd07026">
    <property type="entry name" value="Ribosomal_L20"/>
    <property type="match status" value="1"/>
</dbReference>
<evidence type="ECO:0000256" key="2">
    <source>
        <dbReference type="ARBA" id="ARBA00022980"/>
    </source>
</evidence>
<dbReference type="PANTHER" id="PTHR10986">
    <property type="entry name" value="39S RIBOSOMAL PROTEIN L20"/>
    <property type="match status" value="1"/>
</dbReference>
<reference evidence="6" key="1">
    <citation type="submission" date="2017-09" db="EMBL/GenBank/DDBJ databases">
        <title>Depth-based differentiation of microbial function through sediment-hosted aquifers and enrichment of novel symbionts in the deep terrestrial subsurface.</title>
        <authorList>
            <person name="Probst A.J."/>
            <person name="Ladd B."/>
            <person name="Jarett J.K."/>
            <person name="Geller-Mcgrath D.E."/>
            <person name="Sieber C.M.K."/>
            <person name="Emerson J.B."/>
            <person name="Anantharaman K."/>
            <person name="Thomas B.C."/>
            <person name="Malmstrom R."/>
            <person name="Stieglmeier M."/>
            <person name="Klingl A."/>
            <person name="Woyke T."/>
            <person name="Ryan C.M."/>
            <person name="Banfield J.F."/>
        </authorList>
    </citation>
    <scope>NUCLEOTIDE SEQUENCE [LARGE SCALE GENOMIC DNA]</scope>
</reference>
<evidence type="ECO:0000313" key="5">
    <source>
        <dbReference type="EMBL" id="PIS41852.1"/>
    </source>
</evidence>
<sequence>MRVKRGTSHIKHRKKLLSKTKGYRWGRKNSVKLAREASLHAGVHAFTGRKLKKRTNRTVWNVSINAAVREQGTTYSKFIDTLKKHKSDLNRKVLSEMAQKHPEAFAQLISTLK</sequence>
<dbReference type="Gene3D" id="1.10.1900.20">
    <property type="entry name" value="Ribosomal protein L20"/>
    <property type="match status" value="1"/>
</dbReference>
<dbReference type="InterPro" id="IPR035566">
    <property type="entry name" value="Ribosomal_protein_bL20_C"/>
</dbReference>
<dbReference type="GO" id="GO:1990904">
    <property type="term" value="C:ribonucleoprotein complex"/>
    <property type="evidence" value="ECO:0007669"/>
    <property type="project" value="UniProtKB-KW"/>
</dbReference>
<comment type="function">
    <text evidence="4">Binds directly to 23S ribosomal RNA and is necessary for the in vitro assembly process of the 50S ribosomal subunit. It is not involved in the protein synthesizing functions of that subunit.</text>
</comment>
<dbReference type="EMBL" id="PEXV01000032">
    <property type="protein sequence ID" value="PIS41852.1"/>
    <property type="molecule type" value="Genomic_DNA"/>
</dbReference>
<dbReference type="GO" id="GO:0005840">
    <property type="term" value="C:ribosome"/>
    <property type="evidence" value="ECO:0007669"/>
    <property type="project" value="UniProtKB-KW"/>
</dbReference>
<proteinExistence type="inferred from homology"/>
<dbReference type="SUPFAM" id="SSF74731">
    <property type="entry name" value="Ribosomal protein L20"/>
    <property type="match status" value="1"/>
</dbReference>
<comment type="caution">
    <text evidence="5">The sequence shown here is derived from an EMBL/GenBank/DDBJ whole genome shotgun (WGS) entry which is preliminary data.</text>
</comment>
<dbReference type="InterPro" id="IPR005813">
    <property type="entry name" value="Ribosomal_bL20"/>
</dbReference>
<dbReference type="FunFam" id="1.10.1900.20:FF:000001">
    <property type="entry name" value="50S ribosomal protein L20"/>
    <property type="match status" value="1"/>
</dbReference>
<evidence type="ECO:0000256" key="1">
    <source>
        <dbReference type="ARBA" id="ARBA00007698"/>
    </source>
</evidence>
<dbReference type="NCBIfam" id="TIGR01032">
    <property type="entry name" value="rplT_bact"/>
    <property type="match status" value="1"/>
</dbReference>
<comment type="similarity">
    <text evidence="1 4">Belongs to the bacterial ribosomal protein bL20 family.</text>
</comment>
<dbReference type="Proteomes" id="UP000228711">
    <property type="component" value="Unassembled WGS sequence"/>
</dbReference>
<name>A0A2H0YVT3_9BACT</name>
<dbReference type="Pfam" id="PF00453">
    <property type="entry name" value="Ribosomal_L20"/>
    <property type="match status" value="1"/>
</dbReference>
<evidence type="ECO:0000313" key="6">
    <source>
        <dbReference type="Proteomes" id="UP000228711"/>
    </source>
</evidence>
<gene>
    <name evidence="5" type="primary">rplT</name>
    <name evidence="5" type="ORF">COT25_00845</name>
</gene>
<dbReference type="PRINTS" id="PR00062">
    <property type="entry name" value="RIBOSOMALL20"/>
</dbReference>